<dbReference type="KEGG" id="ddl:Desdi_0815"/>
<dbReference type="PANTHER" id="PTHR30032:SF8">
    <property type="entry name" value="GERMINATION-SPECIFIC N-ACETYLMURAMOYL-L-ALANINE AMIDASE"/>
    <property type="match status" value="1"/>
</dbReference>
<name>L0F5L9_DESDL</name>
<accession>L0F5L9</accession>
<keyword evidence="4" id="KW-1185">Reference proteome</keyword>
<protein>
    <submittedName>
        <fullName evidence="3">N-acetylmuramoyl-L-alanine amidase</fullName>
    </submittedName>
</protein>
<evidence type="ECO:0000313" key="3">
    <source>
        <dbReference type="EMBL" id="AGA68340.1"/>
    </source>
</evidence>
<organism evidence="3 4">
    <name type="scientific">Desulfitobacterium dichloroeliminans (strain LMG P-21439 / DCA1)</name>
    <dbReference type="NCBI Taxonomy" id="871963"/>
    <lineage>
        <taxon>Bacteria</taxon>
        <taxon>Bacillati</taxon>
        <taxon>Bacillota</taxon>
        <taxon>Clostridia</taxon>
        <taxon>Eubacteriales</taxon>
        <taxon>Desulfitobacteriaceae</taxon>
        <taxon>Desulfitobacterium</taxon>
    </lineage>
</organism>
<dbReference type="eggNOG" id="COG2247">
    <property type="taxonomic scope" value="Bacteria"/>
</dbReference>
<dbReference type="AlphaFoldDB" id="L0F5L9"/>
<reference evidence="4" key="1">
    <citation type="submission" date="2012-02" db="EMBL/GenBank/DDBJ databases">
        <title>Complete sequence of Desulfitobacterium dichloroeliminans LMG P-21439.</title>
        <authorList>
            <person name="Lucas S."/>
            <person name="Han J."/>
            <person name="Lapidus A."/>
            <person name="Cheng J.-F."/>
            <person name="Goodwin L."/>
            <person name="Pitluck S."/>
            <person name="Peters L."/>
            <person name="Ovchinnikova G."/>
            <person name="Teshima H."/>
            <person name="Detter J.C."/>
            <person name="Han C."/>
            <person name="Tapia R."/>
            <person name="Land M."/>
            <person name="Hauser L."/>
            <person name="Kyrpides N."/>
            <person name="Ivanova N."/>
            <person name="Pagani I."/>
            <person name="Kruse T."/>
            <person name="de Vos W.M."/>
            <person name="Boon N."/>
            <person name="Smidt H."/>
            <person name="Woyke T."/>
        </authorList>
    </citation>
    <scope>NUCLEOTIDE SEQUENCE [LARGE SCALE GENOMIC DNA]</scope>
    <source>
        <strain evidence="4">LMG P-21439 / DCA1</strain>
    </source>
</reference>
<dbReference type="HOGENOM" id="CLU_020116_0_0_9"/>
<gene>
    <name evidence="3" type="ordered locus">Desdi_0815</name>
</gene>
<dbReference type="eggNOG" id="COG0860">
    <property type="taxonomic scope" value="Bacteria"/>
</dbReference>
<dbReference type="InterPro" id="IPR051922">
    <property type="entry name" value="Bact_Sporulation_Assoc"/>
</dbReference>
<dbReference type="Gene3D" id="3.40.630.40">
    <property type="entry name" value="Zn-dependent exopeptidases"/>
    <property type="match status" value="1"/>
</dbReference>
<dbReference type="Proteomes" id="UP000010797">
    <property type="component" value="Chromosome"/>
</dbReference>
<dbReference type="InterPro" id="IPR002508">
    <property type="entry name" value="MurNAc-LAA_cat"/>
</dbReference>
<dbReference type="SMART" id="SM00646">
    <property type="entry name" value="Ami_3"/>
    <property type="match status" value="1"/>
</dbReference>
<dbReference type="CDD" id="cd02696">
    <property type="entry name" value="MurNAc-LAA"/>
    <property type="match status" value="1"/>
</dbReference>
<dbReference type="GO" id="GO:0008745">
    <property type="term" value="F:N-acetylmuramoyl-L-alanine amidase activity"/>
    <property type="evidence" value="ECO:0007669"/>
    <property type="project" value="InterPro"/>
</dbReference>
<dbReference type="STRING" id="871963.Desdi_0815"/>
<sequence>MQRVRFLWFMLIFLLILSFLAPIQVFGAEDTASSSIPVQRISGKDRIETSIAVAQQGWDIAETVILNEYDNYADALAATPFATQLNAPVLLTRGGDLDPRIRLELERLEAKKVILLGGEGRLSTRIEDQLTEFNYAWERIGGLTRYDTSVLIAQKVDSDSVILVNGDNYPDALSAASYAGIKNIPIILIPNRSLPETVINYYQAHTPAEVMVVGGSSVVPDALLETHGIPVDHRFGGLDRYDTAAQLYAYAKGAFSSNDVYFASGEQYPDAMVGTILAAKNSSALLITKSNALPSPIAQLFDPATSALQGVFILGGTGVISPSVYAVLSSLITPPLPKSPQEPTPQVPTPQEPIPEEEEPKLAGKTIVVDPGHGFPNPGALGPSGTQEMNNNLAIAKFLALELENAGANVILTRTNDNSPAYDANTTYTQTADLQSRVAIAEKNSADLFVSLHNDSWQTAHGTTTFYASGNPQAASSIKLAQSIQKALTQVVGTDDLGVKDSQFYVLRRTTMPAVLVEVAFISHPTEEMLLADDEFRKKAAHGVARGIFQYFGFD</sequence>
<dbReference type="EMBL" id="CP003344">
    <property type="protein sequence ID" value="AGA68340.1"/>
    <property type="molecule type" value="Genomic_DNA"/>
</dbReference>
<dbReference type="Pfam" id="PF01520">
    <property type="entry name" value="Amidase_3"/>
    <property type="match status" value="1"/>
</dbReference>
<dbReference type="RefSeq" id="WP_015261341.1">
    <property type="nucleotide sequence ID" value="NC_019903.1"/>
</dbReference>
<evidence type="ECO:0000259" key="2">
    <source>
        <dbReference type="SMART" id="SM00646"/>
    </source>
</evidence>
<dbReference type="GO" id="GO:0009253">
    <property type="term" value="P:peptidoglycan catabolic process"/>
    <property type="evidence" value="ECO:0007669"/>
    <property type="project" value="InterPro"/>
</dbReference>
<proteinExistence type="predicted"/>
<feature type="compositionally biased region" description="Pro residues" evidence="1">
    <location>
        <begin position="335"/>
        <end position="353"/>
    </location>
</feature>
<feature type="domain" description="MurNAc-LAA" evidence="2">
    <location>
        <begin position="438"/>
        <end position="549"/>
    </location>
</feature>
<evidence type="ECO:0000256" key="1">
    <source>
        <dbReference type="SAM" id="MobiDB-lite"/>
    </source>
</evidence>
<dbReference type="InterPro" id="IPR007253">
    <property type="entry name" value="Cell_wall-bd_2"/>
</dbReference>
<dbReference type="OrthoDB" id="3268660at2"/>
<dbReference type="Gene3D" id="3.40.50.12090">
    <property type="match status" value="2"/>
</dbReference>
<evidence type="ECO:0000313" key="4">
    <source>
        <dbReference type="Proteomes" id="UP000010797"/>
    </source>
</evidence>
<feature type="region of interest" description="Disordered" evidence="1">
    <location>
        <begin position="335"/>
        <end position="359"/>
    </location>
</feature>
<dbReference type="PANTHER" id="PTHR30032">
    <property type="entry name" value="N-ACETYLMURAMOYL-L-ALANINE AMIDASE-RELATED"/>
    <property type="match status" value="1"/>
</dbReference>
<dbReference type="Pfam" id="PF04122">
    <property type="entry name" value="CW_binding_2"/>
    <property type="match status" value="3"/>
</dbReference>
<dbReference type="SUPFAM" id="SSF53187">
    <property type="entry name" value="Zn-dependent exopeptidases"/>
    <property type="match status" value="1"/>
</dbReference>